<dbReference type="HOGENOM" id="CLU_2106395_0_0_6"/>
<comment type="caution">
    <text evidence="1">The sequence shown here is derived from an EMBL/GenBank/DDBJ whole genome shotgun (WGS) entry which is preliminary data.</text>
</comment>
<gene>
    <name evidence="1" type="ORF">HMPREF0621_1061</name>
</gene>
<dbReference type="STRING" id="667128.HMPREF0621_1061"/>
<keyword evidence="2" id="KW-1185">Reference proteome</keyword>
<accession>C9PPY7</accession>
<proteinExistence type="predicted"/>
<organism evidence="1 2">
    <name type="scientific">Pasteurella dagmatis ATCC 43325</name>
    <dbReference type="NCBI Taxonomy" id="667128"/>
    <lineage>
        <taxon>Bacteria</taxon>
        <taxon>Pseudomonadati</taxon>
        <taxon>Pseudomonadota</taxon>
        <taxon>Gammaproteobacteria</taxon>
        <taxon>Pasteurellales</taxon>
        <taxon>Pasteurellaceae</taxon>
        <taxon>Pasteurella</taxon>
    </lineage>
</organism>
<dbReference type="Proteomes" id="UP000005519">
    <property type="component" value="Unassembled WGS sequence"/>
</dbReference>
<dbReference type="OrthoDB" id="378735at2"/>
<sequence>MFINEETIYDVRGLDTKQKELAKAFIKGSVYAWLNCHNHGDEFSVRDLFGKDNADWTNTPLECIWEKNIKNSKNNDEAYEQSAKDVGWLLKAVLNEDTEYEFKKIKRRVNSYTGKKIN</sequence>
<evidence type="ECO:0000313" key="2">
    <source>
        <dbReference type="Proteomes" id="UP000005519"/>
    </source>
</evidence>
<dbReference type="AlphaFoldDB" id="C9PPY7"/>
<protein>
    <submittedName>
        <fullName evidence="1">Uncharacterized protein</fullName>
    </submittedName>
</protein>
<reference evidence="1 2" key="1">
    <citation type="submission" date="2009-10" db="EMBL/GenBank/DDBJ databases">
        <authorList>
            <person name="Muzny D."/>
            <person name="Qin X."/>
            <person name="Deng J."/>
            <person name="Jiang H."/>
            <person name="Liu Y."/>
            <person name="Qu J."/>
            <person name="Song X.-Z."/>
            <person name="Zhang L."/>
            <person name="Thornton R."/>
            <person name="Coyle M."/>
            <person name="Francisco L."/>
            <person name="Jackson L."/>
            <person name="Javaid M."/>
            <person name="Korchina V."/>
            <person name="Kovar C."/>
            <person name="Mata R."/>
            <person name="Mathew T."/>
            <person name="Ngo R."/>
            <person name="Nguyen L."/>
            <person name="Nguyen N."/>
            <person name="Okwuonu G."/>
            <person name="Ongeri F."/>
            <person name="Pham C."/>
            <person name="Simmons D."/>
            <person name="Wilczek-Boney K."/>
            <person name="Hale W."/>
            <person name="Jakkamsetti A."/>
            <person name="Pham P."/>
            <person name="Ruth R."/>
            <person name="San Lucas F."/>
            <person name="Warren J."/>
            <person name="Zhang J."/>
            <person name="Zhao Z."/>
            <person name="Zhou C."/>
            <person name="Zhu D."/>
            <person name="Lee S."/>
            <person name="Bess C."/>
            <person name="Blankenburg K."/>
            <person name="Forbes L."/>
            <person name="Fu Q."/>
            <person name="Gubbala S."/>
            <person name="Hirani K."/>
            <person name="Jayaseelan J.C."/>
            <person name="Lara F."/>
            <person name="Munidasa M."/>
            <person name="Palculict T."/>
            <person name="Patil S."/>
            <person name="Pu L.-L."/>
            <person name="Saada N."/>
            <person name="Tang L."/>
            <person name="Weissenberger G."/>
            <person name="Zhu Y."/>
            <person name="Hemphill L."/>
            <person name="Shang Y."/>
            <person name="Youmans B."/>
            <person name="Ayvaz T."/>
            <person name="Ross M."/>
            <person name="Santibanez J."/>
            <person name="Aqrawi P."/>
            <person name="Gross S."/>
            <person name="Joshi V."/>
            <person name="Fowler G."/>
            <person name="Nazareth L."/>
            <person name="Reid J."/>
            <person name="Worley K."/>
            <person name="Petrosino J."/>
            <person name="Highlander S."/>
            <person name="Gibbs R."/>
        </authorList>
    </citation>
    <scope>NUCLEOTIDE SEQUENCE [LARGE SCALE GENOMIC DNA]</scope>
    <source>
        <strain evidence="1 2">ATCC 43325</strain>
    </source>
</reference>
<evidence type="ECO:0000313" key="1">
    <source>
        <dbReference type="EMBL" id="EEX50438.1"/>
    </source>
</evidence>
<name>C9PPY7_9PAST</name>
<dbReference type="RefSeq" id="WP_005764612.1">
    <property type="nucleotide sequence ID" value="NZ_GG704813.1"/>
</dbReference>
<dbReference type="EMBL" id="ACZR01000011">
    <property type="protein sequence ID" value="EEX50438.1"/>
    <property type="molecule type" value="Genomic_DNA"/>
</dbReference>